<accession>A0A382WBS5</accession>
<dbReference type="AlphaFoldDB" id="A0A382WBS5"/>
<organism evidence="1">
    <name type="scientific">marine metagenome</name>
    <dbReference type="NCBI Taxonomy" id="408172"/>
    <lineage>
        <taxon>unclassified sequences</taxon>
        <taxon>metagenomes</taxon>
        <taxon>ecological metagenomes</taxon>
    </lineage>
</organism>
<name>A0A382WBS5_9ZZZZ</name>
<evidence type="ECO:0000313" key="1">
    <source>
        <dbReference type="EMBL" id="SVD56074.1"/>
    </source>
</evidence>
<feature type="non-terminal residue" evidence="1">
    <location>
        <position position="1"/>
    </location>
</feature>
<dbReference type="EMBL" id="UINC01158498">
    <property type="protein sequence ID" value="SVD56074.1"/>
    <property type="molecule type" value="Genomic_DNA"/>
</dbReference>
<reference evidence="1" key="1">
    <citation type="submission" date="2018-05" db="EMBL/GenBank/DDBJ databases">
        <authorList>
            <person name="Lanie J.A."/>
            <person name="Ng W.-L."/>
            <person name="Kazmierczak K.M."/>
            <person name="Andrzejewski T.M."/>
            <person name="Davidsen T.M."/>
            <person name="Wayne K.J."/>
            <person name="Tettelin H."/>
            <person name="Glass J.I."/>
            <person name="Rusch D."/>
            <person name="Podicherti R."/>
            <person name="Tsui H.-C.T."/>
            <person name="Winkler M.E."/>
        </authorList>
    </citation>
    <scope>NUCLEOTIDE SEQUENCE</scope>
</reference>
<evidence type="ECO:0008006" key="2">
    <source>
        <dbReference type="Google" id="ProtNLM"/>
    </source>
</evidence>
<feature type="non-terminal residue" evidence="1">
    <location>
        <position position="278"/>
    </location>
</feature>
<gene>
    <name evidence="1" type="ORF">METZ01_LOCUS408928</name>
</gene>
<dbReference type="Gene3D" id="3.30.470.20">
    <property type="entry name" value="ATP-grasp fold, B domain"/>
    <property type="match status" value="1"/>
</dbReference>
<sequence>ILDISPKSESAIKNGIKLLKKSYEKNKNFYPKNQILIQNQTLEVNISGVIFTRTPDIGAPYYVINFEEGGTTTKTTSGISNKTIKIYRDVKLSKLEKHWKALVISIKELEKLCDTDLLDIEFGITNSSNVIIFQVRPMTSVNKPFDKKFLKTFSEQLKSNKQKYSRLIKKSHIPGKNTIFSDMSDWNPSEIIGHNPNNLDFSLYEYLITNDVWDKARTALGYQDVTSYKLMVKFGNKPYIDIRGSFNSLIPKNLSKKLTRKLLEFYFLKLTKNPYLHD</sequence>
<dbReference type="SUPFAM" id="SSF56059">
    <property type="entry name" value="Glutathione synthetase ATP-binding domain-like"/>
    <property type="match status" value="1"/>
</dbReference>
<proteinExistence type="predicted"/>
<protein>
    <recommendedName>
        <fullName evidence="2">Pyruvate phosphate dikinase AMP/ATP-binding domain-containing protein</fullName>
    </recommendedName>
</protein>